<dbReference type="SUPFAM" id="SSF47616">
    <property type="entry name" value="GST C-terminal domain-like"/>
    <property type="match status" value="1"/>
</dbReference>
<comment type="subcellular location">
    <subcellularLocation>
        <location evidence="1">Cytoplasm</location>
    </subcellularLocation>
</comment>
<evidence type="ECO:0000313" key="11">
    <source>
        <dbReference type="Proteomes" id="UP001233999"/>
    </source>
</evidence>
<dbReference type="GO" id="GO:0005737">
    <property type="term" value="C:cytoplasm"/>
    <property type="evidence" value="ECO:0007669"/>
    <property type="project" value="UniProtKB-SubCell"/>
</dbReference>
<dbReference type="InterPro" id="IPR010987">
    <property type="entry name" value="Glutathione-S-Trfase_C-like"/>
</dbReference>
<gene>
    <name evidence="10" type="ORF">L9F63_025735</name>
</gene>
<dbReference type="AlphaFoldDB" id="A0AAD7Z761"/>
<accession>A0AAD7Z761</accession>
<dbReference type="SFLD" id="SFLDG00358">
    <property type="entry name" value="Main_(cytGST)"/>
    <property type="match status" value="1"/>
</dbReference>
<keyword evidence="5" id="KW-0963">Cytoplasm</keyword>
<reference evidence="10" key="1">
    <citation type="journal article" date="2023" name="IScience">
        <title>Live-bearing cockroach genome reveals convergent evolutionary mechanisms linked to viviparity in insects and beyond.</title>
        <authorList>
            <person name="Fouks B."/>
            <person name="Harrison M.C."/>
            <person name="Mikhailova A.A."/>
            <person name="Marchal E."/>
            <person name="English S."/>
            <person name="Carruthers M."/>
            <person name="Jennings E.C."/>
            <person name="Chiamaka E.L."/>
            <person name="Frigard R.A."/>
            <person name="Pippel M."/>
            <person name="Attardo G.M."/>
            <person name="Benoit J.B."/>
            <person name="Bornberg-Bauer E."/>
            <person name="Tobe S.S."/>
        </authorList>
    </citation>
    <scope>NUCLEOTIDE SEQUENCE</scope>
    <source>
        <strain evidence="10">Stay&amp;Tobe</strain>
    </source>
</reference>
<comment type="caution">
    <text evidence="10">The sequence shown here is derived from an EMBL/GenBank/DDBJ whole genome shotgun (WGS) entry which is preliminary data.</text>
</comment>
<sequence length="243" mass="28809">DLGFATGSTPTDRIYRCRPLLVYPSLFHFNILKTRKASCQHNTRRSRNLNYYRDHLTEEYGKLNPLKKLPIIDDDGFILRESVGILRYLCREKNVADHWYPKDSKQQAKVDEYLEWQHLDTRLNCGMFFREKYLMPFFGQTPDNKLINMFEERMKTTLHLIEDVWLKDSPYLIGNKITIADLLGVCEVEQPRMAGYDPRTEYPKIAAWIERVRQDLSPHYDEVNKVLEKIAQKAKFALRETET</sequence>
<comment type="similarity">
    <text evidence="2">Belongs to the GST superfamily. Theta family.</text>
</comment>
<evidence type="ECO:0000256" key="5">
    <source>
        <dbReference type="ARBA" id="ARBA00022490"/>
    </source>
</evidence>
<dbReference type="InterPro" id="IPR040077">
    <property type="entry name" value="GST_C_Theta"/>
</dbReference>
<dbReference type="InterPro" id="IPR036249">
    <property type="entry name" value="Thioredoxin-like_sf"/>
</dbReference>
<evidence type="ECO:0000256" key="7">
    <source>
        <dbReference type="ARBA" id="ARBA00047960"/>
    </source>
</evidence>
<dbReference type="InterPro" id="IPR004045">
    <property type="entry name" value="Glutathione_S-Trfase_N"/>
</dbReference>
<dbReference type="SFLD" id="SFLDS00019">
    <property type="entry name" value="Glutathione_Transferase_(cytos"/>
    <property type="match status" value="1"/>
</dbReference>
<dbReference type="InterPro" id="IPR040079">
    <property type="entry name" value="Glutathione_S-Trfase"/>
</dbReference>
<dbReference type="InterPro" id="IPR004046">
    <property type="entry name" value="GST_C"/>
</dbReference>
<evidence type="ECO:0000259" key="8">
    <source>
        <dbReference type="PROSITE" id="PS50404"/>
    </source>
</evidence>
<evidence type="ECO:0000313" key="10">
    <source>
        <dbReference type="EMBL" id="KAJ9575314.1"/>
    </source>
</evidence>
<organism evidence="10 11">
    <name type="scientific">Diploptera punctata</name>
    <name type="common">Pacific beetle cockroach</name>
    <dbReference type="NCBI Taxonomy" id="6984"/>
    <lineage>
        <taxon>Eukaryota</taxon>
        <taxon>Metazoa</taxon>
        <taxon>Ecdysozoa</taxon>
        <taxon>Arthropoda</taxon>
        <taxon>Hexapoda</taxon>
        <taxon>Insecta</taxon>
        <taxon>Pterygota</taxon>
        <taxon>Neoptera</taxon>
        <taxon>Polyneoptera</taxon>
        <taxon>Dictyoptera</taxon>
        <taxon>Blattodea</taxon>
        <taxon>Blaberoidea</taxon>
        <taxon>Blaberidae</taxon>
        <taxon>Diplopterinae</taxon>
        <taxon>Diploptera</taxon>
    </lineage>
</organism>
<evidence type="ECO:0000256" key="2">
    <source>
        <dbReference type="ARBA" id="ARBA00009899"/>
    </source>
</evidence>
<dbReference type="GO" id="GO:0004364">
    <property type="term" value="F:glutathione transferase activity"/>
    <property type="evidence" value="ECO:0007669"/>
    <property type="project" value="UniProtKB-EC"/>
</dbReference>
<reference evidence="10" key="2">
    <citation type="submission" date="2023-05" db="EMBL/GenBank/DDBJ databases">
        <authorList>
            <person name="Fouks B."/>
        </authorList>
    </citation>
    <scope>NUCLEOTIDE SEQUENCE</scope>
    <source>
        <strain evidence="10">Stay&amp;Tobe</strain>
        <tissue evidence="10">Testes</tissue>
    </source>
</reference>
<dbReference type="Pfam" id="PF13417">
    <property type="entry name" value="GST_N_3"/>
    <property type="match status" value="1"/>
</dbReference>
<evidence type="ECO:0000256" key="4">
    <source>
        <dbReference type="ARBA" id="ARBA00012452"/>
    </source>
</evidence>
<dbReference type="Pfam" id="PF00043">
    <property type="entry name" value="GST_C"/>
    <property type="match status" value="1"/>
</dbReference>
<feature type="non-terminal residue" evidence="10">
    <location>
        <position position="1"/>
    </location>
</feature>
<evidence type="ECO:0000256" key="3">
    <source>
        <dbReference type="ARBA" id="ARBA00011738"/>
    </source>
</evidence>
<keyword evidence="11" id="KW-1185">Reference proteome</keyword>
<dbReference type="GO" id="GO:0006749">
    <property type="term" value="P:glutathione metabolic process"/>
    <property type="evidence" value="ECO:0007669"/>
    <property type="project" value="TreeGrafter"/>
</dbReference>
<dbReference type="PANTHER" id="PTHR43917:SF8">
    <property type="entry name" value="GH16740P-RELATED"/>
    <property type="match status" value="1"/>
</dbReference>
<dbReference type="Gene3D" id="1.20.1050.10">
    <property type="match status" value="1"/>
</dbReference>
<dbReference type="PROSITE" id="PS50404">
    <property type="entry name" value="GST_NTER"/>
    <property type="match status" value="1"/>
</dbReference>
<dbReference type="InterPro" id="IPR051369">
    <property type="entry name" value="GST_Theta"/>
</dbReference>
<keyword evidence="6" id="KW-0808">Transferase</keyword>
<dbReference type="Proteomes" id="UP001233999">
    <property type="component" value="Unassembled WGS sequence"/>
</dbReference>
<dbReference type="FunFam" id="1.20.1050.10:FF:000008">
    <property type="entry name" value="Glutathione S-transferase theta-1"/>
    <property type="match status" value="1"/>
</dbReference>
<dbReference type="Gene3D" id="3.40.30.10">
    <property type="entry name" value="Glutaredoxin"/>
    <property type="match status" value="1"/>
</dbReference>
<dbReference type="EMBL" id="JASPKZ010010003">
    <property type="protein sequence ID" value="KAJ9575314.1"/>
    <property type="molecule type" value="Genomic_DNA"/>
</dbReference>
<comment type="subunit">
    <text evidence="3">Homodimer.</text>
</comment>
<dbReference type="SUPFAM" id="SSF52833">
    <property type="entry name" value="Thioredoxin-like"/>
    <property type="match status" value="1"/>
</dbReference>
<evidence type="ECO:0000256" key="6">
    <source>
        <dbReference type="ARBA" id="ARBA00022679"/>
    </source>
</evidence>
<feature type="domain" description="GST C-terminal" evidence="9">
    <location>
        <begin position="103"/>
        <end position="236"/>
    </location>
</feature>
<evidence type="ECO:0000259" key="9">
    <source>
        <dbReference type="PROSITE" id="PS50405"/>
    </source>
</evidence>
<dbReference type="InterPro" id="IPR036282">
    <property type="entry name" value="Glutathione-S-Trfase_C_sf"/>
</dbReference>
<evidence type="ECO:0000256" key="1">
    <source>
        <dbReference type="ARBA" id="ARBA00004496"/>
    </source>
</evidence>
<dbReference type="PANTHER" id="PTHR43917">
    <property type="match status" value="1"/>
</dbReference>
<protein>
    <recommendedName>
        <fullName evidence="4">glutathione transferase</fullName>
        <ecNumber evidence="4">2.5.1.18</ecNumber>
    </recommendedName>
</protein>
<feature type="non-terminal residue" evidence="10">
    <location>
        <position position="243"/>
    </location>
</feature>
<feature type="domain" description="GST N-terminal" evidence="8">
    <location>
        <begin position="1"/>
        <end position="97"/>
    </location>
</feature>
<proteinExistence type="inferred from homology"/>
<dbReference type="PROSITE" id="PS50405">
    <property type="entry name" value="GST_CTER"/>
    <property type="match status" value="1"/>
</dbReference>
<dbReference type="CDD" id="cd03183">
    <property type="entry name" value="GST_C_Theta"/>
    <property type="match status" value="1"/>
</dbReference>
<dbReference type="EC" id="2.5.1.18" evidence="4"/>
<name>A0AAD7Z761_DIPPU</name>
<comment type="catalytic activity">
    <reaction evidence="7">
        <text>RX + glutathione = an S-substituted glutathione + a halide anion + H(+)</text>
        <dbReference type="Rhea" id="RHEA:16437"/>
        <dbReference type="ChEBI" id="CHEBI:15378"/>
        <dbReference type="ChEBI" id="CHEBI:16042"/>
        <dbReference type="ChEBI" id="CHEBI:17792"/>
        <dbReference type="ChEBI" id="CHEBI:57925"/>
        <dbReference type="ChEBI" id="CHEBI:90779"/>
        <dbReference type="EC" id="2.5.1.18"/>
    </reaction>
</comment>